<dbReference type="Gene3D" id="3.40.50.300">
    <property type="entry name" value="P-loop containing nucleotide triphosphate hydrolases"/>
    <property type="match status" value="1"/>
</dbReference>
<gene>
    <name evidence="12" type="primary">infB</name>
    <name evidence="12" type="ORF">COV31_02750</name>
</gene>
<dbReference type="Gene3D" id="2.40.30.10">
    <property type="entry name" value="Translation factors"/>
    <property type="match status" value="2"/>
</dbReference>
<dbReference type="Gene3D" id="3.40.50.10050">
    <property type="entry name" value="Translation initiation factor IF- 2, domain 3"/>
    <property type="match status" value="1"/>
</dbReference>
<dbReference type="InterPro" id="IPR053905">
    <property type="entry name" value="EF-G-like_DII"/>
</dbReference>
<dbReference type="FunFam" id="3.40.50.300:FF:000019">
    <property type="entry name" value="Translation initiation factor IF-2"/>
    <property type="match status" value="1"/>
</dbReference>
<dbReference type="EMBL" id="PCXO01000010">
    <property type="protein sequence ID" value="PIR41294.1"/>
    <property type="molecule type" value="Genomic_DNA"/>
</dbReference>
<dbReference type="Pfam" id="PF00009">
    <property type="entry name" value="GTP_EFTU"/>
    <property type="match status" value="1"/>
</dbReference>
<dbReference type="CDD" id="cd01887">
    <property type="entry name" value="IF2_eIF5B"/>
    <property type="match status" value="1"/>
</dbReference>
<dbReference type="InterPro" id="IPR023115">
    <property type="entry name" value="TIF_IF2_dom3"/>
</dbReference>
<dbReference type="NCBIfam" id="TIGR00487">
    <property type="entry name" value="IF-2"/>
    <property type="match status" value="1"/>
</dbReference>
<comment type="similarity">
    <text evidence="2 10">Belongs to the TRAFAC class translation factor GTPase superfamily. Classic translation factor GTPase family. IF-2 subfamily.</text>
</comment>
<dbReference type="InterPro" id="IPR027417">
    <property type="entry name" value="P-loop_NTPase"/>
</dbReference>
<dbReference type="InterPro" id="IPR009000">
    <property type="entry name" value="Transl_B-barrel_sf"/>
</dbReference>
<dbReference type="Proteomes" id="UP000230232">
    <property type="component" value="Unassembled WGS sequence"/>
</dbReference>
<dbReference type="InterPro" id="IPR000795">
    <property type="entry name" value="T_Tr_GTP-bd_dom"/>
</dbReference>
<keyword evidence="6" id="KW-0547">Nucleotide-binding</keyword>
<dbReference type="InterPro" id="IPR005225">
    <property type="entry name" value="Small_GTP-bd"/>
</dbReference>
<protein>
    <recommendedName>
        <fullName evidence="3 9">Translation initiation factor IF-2</fullName>
    </recommendedName>
</protein>
<dbReference type="GO" id="GO:0005737">
    <property type="term" value="C:cytoplasm"/>
    <property type="evidence" value="ECO:0007669"/>
    <property type="project" value="UniProtKB-SubCell"/>
</dbReference>
<keyword evidence="5 10" id="KW-0396">Initiation factor</keyword>
<dbReference type="AlphaFoldDB" id="A0A2H0R5J1"/>
<dbReference type="InterPro" id="IPR015760">
    <property type="entry name" value="TIF_IF2"/>
</dbReference>
<evidence type="ECO:0000256" key="5">
    <source>
        <dbReference type="ARBA" id="ARBA00022540"/>
    </source>
</evidence>
<dbReference type="NCBIfam" id="TIGR00231">
    <property type="entry name" value="small_GTP"/>
    <property type="match status" value="1"/>
</dbReference>
<dbReference type="InterPro" id="IPR004161">
    <property type="entry name" value="EFTu-like_2"/>
</dbReference>
<keyword evidence="8" id="KW-0342">GTP-binding</keyword>
<dbReference type="FunFam" id="3.40.50.10050:FF:000001">
    <property type="entry name" value="Translation initiation factor IF-2"/>
    <property type="match status" value="1"/>
</dbReference>
<reference evidence="12 13" key="1">
    <citation type="submission" date="2017-09" db="EMBL/GenBank/DDBJ databases">
        <title>Depth-based differentiation of microbial function through sediment-hosted aquifers and enrichment of novel symbionts in the deep terrestrial subsurface.</title>
        <authorList>
            <person name="Probst A.J."/>
            <person name="Ladd B."/>
            <person name="Jarett J.K."/>
            <person name="Geller-Mcgrath D.E."/>
            <person name="Sieber C.M."/>
            <person name="Emerson J.B."/>
            <person name="Anantharaman K."/>
            <person name="Thomas B.C."/>
            <person name="Malmstrom R."/>
            <person name="Stieglmeier M."/>
            <person name="Klingl A."/>
            <person name="Woyke T."/>
            <person name="Ryan C.M."/>
            <person name="Banfield J.F."/>
        </authorList>
    </citation>
    <scope>NUCLEOTIDE SEQUENCE [LARGE SCALE GENOMIC DNA]</scope>
    <source>
        <strain evidence="12">CG10_big_fil_rev_8_21_14_0_10_46_23</strain>
    </source>
</reference>
<dbReference type="PRINTS" id="PR00315">
    <property type="entry name" value="ELONGATNFCT"/>
</dbReference>
<dbReference type="PANTHER" id="PTHR43381">
    <property type="entry name" value="TRANSLATION INITIATION FACTOR IF-2-RELATED"/>
    <property type="match status" value="1"/>
</dbReference>
<evidence type="ECO:0000256" key="1">
    <source>
        <dbReference type="ARBA" id="ARBA00004496"/>
    </source>
</evidence>
<dbReference type="InterPro" id="IPR044145">
    <property type="entry name" value="IF2_II"/>
</dbReference>
<feature type="domain" description="Tr-type G" evidence="11">
    <location>
        <begin position="55"/>
        <end position="228"/>
    </location>
</feature>
<dbReference type="GO" id="GO:0003924">
    <property type="term" value="F:GTPase activity"/>
    <property type="evidence" value="ECO:0007669"/>
    <property type="project" value="InterPro"/>
</dbReference>
<evidence type="ECO:0000256" key="4">
    <source>
        <dbReference type="ARBA" id="ARBA00022490"/>
    </source>
</evidence>
<dbReference type="GO" id="GO:0005525">
    <property type="term" value="F:GTP binding"/>
    <property type="evidence" value="ECO:0007669"/>
    <property type="project" value="UniProtKB-KW"/>
</dbReference>
<keyword evidence="4" id="KW-0963">Cytoplasm</keyword>
<comment type="subcellular location">
    <subcellularLocation>
        <location evidence="1">Cytoplasm</location>
    </subcellularLocation>
</comment>
<dbReference type="SUPFAM" id="SSF52540">
    <property type="entry name" value="P-loop containing nucleoside triphosphate hydrolases"/>
    <property type="match status" value="1"/>
</dbReference>
<dbReference type="PANTHER" id="PTHR43381:SF5">
    <property type="entry name" value="TR-TYPE G DOMAIN-CONTAINING PROTEIN"/>
    <property type="match status" value="1"/>
</dbReference>
<dbReference type="Pfam" id="PF22042">
    <property type="entry name" value="EF-G_D2"/>
    <property type="match status" value="1"/>
</dbReference>
<comment type="function">
    <text evidence="10">One of the essential components for the initiation of protein synthesis. Protects formylmethionyl-tRNA from spontaneous hydrolysis and promotes its binding to the 30S ribosomal subunits. Also involved in the hydrolysis of GTP during the formation of the 70S ribosomal complex.</text>
</comment>
<sequence length="558" mass="61390">MNRYPTSPKYPQWSLDFKQNQPHLTTKKPKLQKGSRHDRVLGVTALEKQKKEFLTRPPVVVILGHVDHGKTKLLDYIRKSNVVASEAGGITQHIGAYQAITTSGGKEQLITFLDTPGHEAFSAIRSRGTTVADIGILVVAADEGPKPQTKEAIELLQKAEMPFVVAINKIDKPEANVQKVKQRLADEGVLLEDWGGKVPAVEVSAETGQNVEQLLEIVALIAELEELKANPDSLARGVVIESHLDNQRGAVGTLLVLDGTLKTSDWIVLGNEIARVKAMEDFRGQQIKTALPAQPVRVLGWEAVPAIGQSFQAVESKKEAEKLATQKIETVTALFDYELEEKPIFDERPVLNIILKADVQSSLEAIDKTIGAIPREKINLKVVDHGVGKISDGDIKAAIPTQALVIGFNAGIEKQAEVLADRESIQIHNFSIIYELVELIRERMEVLLVPEKKRTDIGQIEILAIFEKSERFQIIGGKVISGKMRKGAEMELNRNGETLMTGKIGQLQQGKVDVEEVVQGMECGIRFDLPKKSKTAILPIRIGDKLTAFDEEVLEGSL</sequence>
<evidence type="ECO:0000313" key="12">
    <source>
        <dbReference type="EMBL" id="PIR41294.1"/>
    </source>
</evidence>
<dbReference type="InterPro" id="IPR036925">
    <property type="entry name" value="TIF_IF2_dom3_sf"/>
</dbReference>
<dbReference type="CDD" id="cd03702">
    <property type="entry name" value="IF2_mtIF2_II"/>
    <property type="match status" value="1"/>
</dbReference>
<keyword evidence="7 10" id="KW-0648">Protein biosynthesis</keyword>
<dbReference type="GO" id="GO:0003743">
    <property type="term" value="F:translation initiation factor activity"/>
    <property type="evidence" value="ECO:0007669"/>
    <property type="project" value="UniProtKB-UniRule"/>
</dbReference>
<evidence type="ECO:0000256" key="8">
    <source>
        <dbReference type="ARBA" id="ARBA00023134"/>
    </source>
</evidence>
<evidence type="ECO:0000313" key="13">
    <source>
        <dbReference type="Proteomes" id="UP000230232"/>
    </source>
</evidence>
<dbReference type="Pfam" id="PF11987">
    <property type="entry name" value="IF-2"/>
    <property type="match status" value="1"/>
</dbReference>
<evidence type="ECO:0000259" key="11">
    <source>
        <dbReference type="PROSITE" id="PS51722"/>
    </source>
</evidence>
<evidence type="ECO:0000256" key="2">
    <source>
        <dbReference type="ARBA" id="ARBA00007733"/>
    </source>
</evidence>
<evidence type="ECO:0000256" key="3">
    <source>
        <dbReference type="ARBA" id="ARBA00020675"/>
    </source>
</evidence>
<organism evidence="12 13">
    <name type="scientific">Candidatus Yanofskybacteria bacterium CG10_big_fil_rev_8_21_14_0_10_46_23</name>
    <dbReference type="NCBI Taxonomy" id="1975098"/>
    <lineage>
        <taxon>Bacteria</taxon>
        <taxon>Candidatus Yanofskyibacteriota</taxon>
    </lineage>
</organism>
<evidence type="ECO:0000256" key="9">
    <source>
        <dbReference type="NCBIfam" id="TIGR00487"/>
    </source>
</evidence>
<dbReference type="SUPFAM" id="SSF52156">
    <property type="entry name" value="Initiation factor IF2/eIF5b, domain 3"/>
    <property type="match status" value="1"/>
</dbReference>
<dbReference type="Pfam" id="PF03144">
    <property type="entry name" value="GTP_EFTU_D2"/>
    <property type="match status" value="1"/>
</dbReference>
<comment type="caution">
    <text evidence="12">The sequence shown here is derived from an EMBL/GenBank/DDBJ whole genome shotgun (WGS) entry which is preliminary data.</text>
</comment>
<dbReference type="SUPFAM" id="SSF50447">
    <property type="entry name" value="Translation proteins"/>
    <property type="match status" value="2"/>
</dbReference>
<accession>A0A2H0R5J1</accession>
<proteinExistence type="inferred from homology"/>
<dbReference type="InterPro" id="IPR000178">
    <property type="entry name" value="TF_IF2_bacterial-like"/>
</dbReference>
<evidence type="ECO:0000256" key="7">
    <source>
        <dbReference type="ARBA" id="ARBA00022917"/>
    </source>
</evidence>
<dbReference type="PROSITE" id="PS51722">
    <property type="entry name" value="G_TR_2"/>
    <property type="match status" value="1"/>
</dbReference>
<evidence type="ECO:0000256" key="10">
    <source>
        <dbReference type="RuleBase" id="RU000644"/>
    </source>
</evidence>
<name>A0A2H0R5J1_9BACT</name>
<evidence type="ECO:0000256" key="6">
    <source>
        <dbReference type="ARBA" id="ARBA00022741"/>
    </source>
</evidence>